<comment type="cofactor">
    <cofactor evidence="12">
        <name>Mg(2+)</name>
        <dbReference type="ChEBI" id="CHEBI:18420"/>
    </cofactor>
    <text evidence="12">Binds 2 magnesium ions per subunit.</text>
</comment>
<dbReference type="Gene3D" id="1.10.4080.10">
    <property type="entry name" value="ADP-ribosylation/Crystallin J1"/>
    <property type="match status" value="1"/>
</dbReference>
<evidence type="ECO:0000256" key="1">
    <source>
        <dbReference type="ARBA" id="ARBA00010702"/>
    </source>
</evidence>
<evidence type="ECO:0000256" key="11">
    <source>
        <dbReference type="ARBA" id="ARBA00049015"/>
    </source>
</evidence>
<organism evidence="13 14">
    <name type="scientific">Paraphoma chrysanthemicola</name>
    <dbReference type="NCBI Taxonomy" id="798071"/>
    <lineage>
        <taxon>Eukaryota</taxon>
        <taxon>Fungi</taxon>
        <taxon>Dikarya</taxon>
        <taxon>Ascomycota</taxon>
        <taxon>Pezizomycotina</taxon>
        <taxon>Dothideomycetes</taxon>
        <taxon>Pleosporomycetidae</taxon>
        <taxon>Pleosporales</taxon>
        <taxon>Pleosporineae</taxon>
        <taxon>Phaeosphaeriaceae</taxon>
        <taxon>Paraphoma</taxon>
    </lineage>
</organism>
<evidence type="ECO:0000313" key="13">
    <source>
        <dbReference type="EMBL" id="KAH7082457.1"/>
    </source>
</evidence>
<accession>A0A8K0R1V5</accession>
<comment type="caution">
    <text evidence="13">The sequence shown here is derived from an EMBL/GenBank/DDBJ whole genome shotgun (WGS) entry which is preliminary data.</text>
</comment>
<dbReference type="InterPro" id="IPR005502">
    <property type="entry name" value="Ribosyl_crysJ1"/>
</dbReference>
<dbReference type="EMBL" id="JAGMVJ010000014">
    <property type="protein sequence ID" value="KAH7082457.1"/>
    <property type="molecule type" value="Genomic_DNA"/>
</dbReference>
<evidence type="ECO:0000256" key="4">
    <source>
        <dbReference type="ARBA" id="ARBA00041057"/>
    </source>
</evidence>
<dbReference type="OrthoDB" id="2021138at2759"/>
<keyword evidence="12" id="KW-0479">Metal-binding</keyword>
<evidence type="ECO:0000256" key="7">
    <source>
        <dbReference type="ARBA" id="ARBA00042722"/>
    </source>
</evidence>
<name>A0A8K0R1V5_9PLEO</name>
<keyword evidence="12" id="KW-0460">Magnesium</keyword>
<dbReference type="Proteomes" id="UP000813461">
    <property type="component" value="Unassembled WGS sequence"/>
</dbReference>
<keyword evidence="3" id="KW-0378">Hydrolase</keyword>
<protein>
    <recommendedName>
        <fullName evidence="4">ADP-ribosylhydrolase ARH3</fullName>
        <ecNumber evidence="2">3.2.1.143</ecNumber>
    </recommendedName>
    <alternativeName>
        <fullName evidence="5">ADP-ribose glycohydrolase ARH3</fullName>
    </alternativeName>
    <alternativeName>
        <fullName evidence="6">ADP-ribosylhydrolase 3</fullName>
    </alternativeName>
    <alternativeName>
        <fullName evidence="9">O-acetyl-ADP-ribose deacetylase ARH3</fullName>
    </alternativeName>
    <alternativeName>
        <fullName evidence="10">Poly(ADP-ribose) glycohydrolase ARH3</fullName>
    </alternativeName>
    <alternativeName>
        <fullName evidence="8">[Protein ADP-ribosylarginine] hydrolase-like protein 2</fullName>
    </alternativeName>
    <alternativeName>
        <fullName evidence="7">[Protein ADP-ribosylserine] hydrolase</fullName>
    </alternativeName>
</protein>
<dbReference type="PANTHER" id="PTHR16222">
    <property type="entry name" value="ADP-RIBOSYLGLYCOHYDROLASE"/>
    <property type="match status" value="1"/>
</dbReference>
<evidence type="ECO:0000256" key="12">
    <source>
        <dbReference type="PIRSR" id="PIRSR605502-1"/>
    </source>
</evidence>
<evidence type="ECO:0000256" key="8">
    <source>
        <dbReference type="ARBA" id="ARBA00042850"/>
    </source>
</evidence>
<dbReference type="GO" id="GO:0046872">
    <property type="term" value="F:metal ion binding"/>
    <property type="evidence" value="ECO:0007669"/>
    <property type="project" value="UniProtKB-KW"/>
</dbReference>
<evidence type="ECO:0000256" key="10">
    <source>
        <dbReference type="ARBA" id="ARBA00043193"/>
    </source>
</evidence>
<dbReference type="InterPro" id="IPR050792">
    <property type="entry name" value="ADP-ribosylglycohydrolase"/>
</dbReference>
<comment type="catalytic activity">
    <reaction evidence="11">
        <text>alpha-NAD(+) + H2O = ADP-D-ribose + nicotinamide + H(+)</text>
        <dbReference type="Rhea" id="RHEA:68792"/>
        <dbReference type="ChEBI" id="CHEBI:15377"/>
        <dbReference type="ChEBI" id="CHEBI:15378"/>
        <dbReference type="ChEBI" id="CHEBI:17154"/>
        <dbReference type="ChEBI" id="CHEBI:57967"/>
        <dbReference type="ChEBI" id="CHEBI:77017"/>
    </reaction>
</comment>
<proteinExistence type="inferred from homology"/>
<feature type="binding site" evidence="12">
    <location>
        <position position="291"/>
    </location>
    <ligand>
        <name>Mg(2+)</name>
        <dbReference type="ChEBI" id="CHEBI:18420"/>
        <label>1</label>
    </ligand>
</feature>
<feature type="binding site" evidence="12">
    <location>
        <position position="64"/>
    </location>
    <ligand>
        <name>Mg(2+)</name>
        <dbReference type="ChEBI" id="CHEBI:18420"/>
        <label>1</label>
    </ligand>
</feature>
<evidence type="ECO:0000256" key="5">
    <source>
        <dbReference type="ARBA" id="ARBA00042398"/>
    </source>
</evidence>
<evidence type="ECO:0000256" key="9">
    <source>
        <dbReference type="ARBA" id="ARBA00043187"/>
    </source>
</evidence>
<gene>
    <name evidence="13" type="ORF">FB567DRAFT_106775</name>
</gene>
<dbReference type="SUPFAM" id="SSF101478">
    <property type="entry name" value="ADP-ribosylglycohydrolase"/>
    <property type="match status" value="1"/>
</dbReference>
<dbReference type="PANTHER" id="PTHR16222:SF24">
    <property type="entry name" value="ADP-RIBOSYLHYDROLASE ARH3"/>
    <property type="match status" value="1"/>
</dbReference>
<dbReference type="GO" id="GO:0004649">
    <property type="term" value="F:poly(ADP-ribose) glycohydrolase activity"/>
    <property type="evidence" value="ECO:0007669"/>
    <property type="project" value="UniProtKB-EC"/>
</dbReference>
<evidence type="ECO:0000313" key="14">
    <source>
        <dbReference type="Proteomes" id="UP000813461"/>
    </source>
</evidence>
<dbReference type="InterPro" id="IPR036705">
    <property type="entry name" value="Ribosyl_crysJ1_sf"/>
</dbReference>
<feature type="binding site" evidence="12">
    <location>
        <position position="289"/>
    </location>
    <ligand>
        <name>Mg(2+)</name>
        <dbReference type="ChEBI" id="CHEBI:18420"/>
        <label>1</label>
    </ligand>
</feature>
<feature type="binding site" evidence="12">
    <location>
        <position position="292"/>
    </location>
    <ligand>
        <name>Mg(2+)</name>
        <dbReference type="ChEBI" id="CHEBI:18420"/>
        <label>1</label>
    </ligand>
</feature>
<feature type="binding site" evidence="12">
    <location>
        <position position="63"/>
    </location>
    <ligand>
        <name>Mg(2+)</name>
        <dbReference type="ChEBI" id="CHEBI:18420"/>
        <label>1</label>
    </ligand>
</feature>
<evidence type="ECO:0000256" key="2">
    <source>
        <dbReference type="ARBA" id="ARBA00012255"/>
    </source>
</evidence>
<feature type="binding site" evidence="12">
    <location>
        <position position="62"/>
    </location>
    <ligand>
        <name>Mg(2+)</name>
        <dbReference type="ChEBI" id="CHEBI:18420"/>
        <label>1</label>
    </ligand>
</feature>
<evidence type="ECO:0000256" key="3">
    <source>
        <dbReference type="ARBA" id="ARBA00022801"/>
    </source>
</evidence>
<reference evidence="13" key="1">
    <citation type="journal article" date="2021" name="Nat. Commun.">
        <title>Genetic determinants of endophytism in the Arabidopsis root mycobiome.</title>
        <authorList>
            <person name="Mesny F."/>
            <person name="Miyauchi S."/>
            <person name="Thiergart T."/>
            <person name="Pickel B."/>
            <person name="Atanasova L."/>
            <person name="Karlsson M."/>
            <person name="Huettel B."/>
            <person name="Barry K.W."/>
            <person name="Haridas S."/>
            <person name="Chen C."/>
            <person name="Bauer D."/>
            <person name="Andreopoulos W."/>
            <person name="Pangilinan J."/>
            <person name="LaButti K."/>
            <person name="Riley R."/>
            <person name="Lipzen A."/>
            <person name="Clum A."/>
            <person name="Drula E."/>
            <person name="Henrissat B."/>
            <person name="Kohler A."/>
            <person name="Grigoriev I.V."/>
            <person name="Martin F.M."/>
            <person name="Hacquard S."/>
        </authorList>
    </citation>
    <scope>NUCLEOTIDE SEQUENCE</scope>
    <source>
        <strain evidence="13">MPI-SDFR-AT-0120</strain>
    </source>
</reference>
<sequence>MTSPNDQRTSRILGALLGVHTGDSLGATLEFSPWSDIIREYPTGLREIIGGGPFNWRAGHATDDTDLTRAVLLAYRDYSEHSATGSKRAFNIAKCAAEYSLKWYEGDWPGRKKGSRPEDIGNATRVGIQEFRRTKNPAKCGAGQGSAGNGSLMRCIPTGLFGSPETRRDESLAISAFTHNDTRCTVACAAYNEIVAALVEGKDVKEAVRLGKEVARELGLGLGGRQVVEAIEEGEGIQLAIAASLGPHSEFGVSASGYVLASLKLAIAAVLDSRSFEDVLVDVVRIGGDTDTNGAIAGGLLGARDGVEEIPERWLRKLQFRKEFEEVARRIIELHSGSA</sequence>
<dbReference type="AlphaFoldDB" id="A0A8K0R1V5"/>
<dbReference type="Pfam" id="PF03747">
    <property type="entry name" value="ADP_ribosyl_GH"/>
    <property type="match status" value="1"/>
</dbReference>
<comment type="similarity">
    <text evidence="1">Belongs to the ADP-ribosylglycohydrolase family.</text>
</comment>
<evidence type="ECO:0000256" key="6">
    <source>
        <dbReference type="ARBA" id="ARBA00042471"/>
    </source>
</evidence>
<keyword evidence="14" id="KW-1185">Reference proteome</keyword>
<dbReference type="EC" id="3.2.1.143" evidence="2"/>